<dbReference type="Proteomes" id="UP000663281">
    <property type="component" value="Chromosome"/>
</dbReference>
<dbReference type="PROSITE" id="PS50088">
    <property type="entry name" value="ANK_REPEAT"/>
    <property type="match status" value="1"/>
</dbReference>
<gene>
    <name evidence="4" type="ORF">JYB88_07420</name>
</gene>
<proteinExistence type="predicted"/>
<dbReference type="RefSeq" id="WP_207325990.1">
    <property type="nucleotide sequence ID" value="NZ_CP071504.1"/>
</dbReference>
<dbReference type="InterPro" id="IPR036770">
    <property type="entry name" value="Ankyrin_rpt-contain_sf"/>
</dbReference>
<sequence length="130" mass="14140">MNQTELDNALIQAADCDFDYAQELISAGANPNGMPLIMAIQCGAVDIVSLFITSGAELNVHYKETTPLIRAVTSGYFEIVKLLIENGADPEFKDANGKSANHWLSVCSIPRLTATNKQLISELIKSKKQI</sequence>
<dbReference type="EMBL" id="CP071504">
    <property type="protein sequence ID" value="QSX31443.1"/>
    <property type="molecule type" value="Genomic_DNA"/>
</dbReference>
<name>A0A975AML6_9GAMM</name>
<keyword evidence="1" id="KW-0677">Repeat</keyword>
<evidence type="ECO:0000256" key="1">
    <source>
        <dbReference type="ARBA" id="ARBA00022737"/>
    </source>
</evidence>
<evidence type="ECO:0000313" key="5">
    <source>
        <dbReference type="Proteomes" id="UP000663281"/>
    </source>
</evidence>
<dbReference type="PANTHER" id="PTHR24126:SF14">
    <property type="entry name" value="ANK_REP_REGION DOMAIN-CONTAINING PROTEIN"/>
    <property type="match status" value="1"/>
</dbReference>
<accession>A0A975AML6</accession>
<evidence type="ECO:0000313" key="4">
    <source>
        <dbReference type="EMBL" id="QSX31443.1"/>
    </source>
</evidence>
<dbReference type="InterPro" id="IPR002110">
    <property type="entry name" value="Ankyrin_rpt"/>
</dbReference>
<evidence type="ECO:0000256" key="3">
    <source>
        <dbReference type="PROSITE-ProRule" id="PRU00023"/>
    </source>
</evidence>
<dbReference type="KEGG" id="scyp:JYB88_07420"/>
<dbReference type="Gene3D" id="1.25.40.20">
    <property type="entry name" value="Ankyrin repeat-containing domain"/>
    <property type="match status" value="1"/>
</dbReference>
<organism evidence="4 5">
    <name type="scientific">Shewanella cyperi</name>
    <dbReference type="NCBI Taxonomy" id="2814292"/>
    <lineage>
        <taxon>Bacteria</taxon>
        <taxon>Pseudomonadati</taxon>
        <taxon>Pseudomonadota</taxon>
        <taxon>Gammaproteobacteria</taxon>
        <taxon>Alteromonadales</taxon>
        <taxon>Shewanellaceae</taxon>
        <taxon>Shewanella</taxon>
    </lineage>
</organism>
<dbReference type="SUPFAM" id="SSF48403">
    <property type="entry name" value="Ankyrin repeat"/>
    <property type="match status" value="1"/>
</dbReference>
<dbReference type="PANTHER" id="PTHR24126">
    <property type="entry name" value="ANKYRIN REPEAT, PH AND SEC7 DOMAIN CONTAINING PROTEIN SECG-RELATED"/>
    <property type="match status" value="1"/>
</dbReference>
<evidence type="ECO:0000256" key="2">
    <source>
        <dbReference type="ARBA" id="ARBA00023043"/>
    </source>
</evidence>
<dbReference type="AlphaFoldDB" id="A0A975AML6"/>
<dbReference type="Pfam" id="PF12796">
    <property type="entry name" value="Ank_2"/>
    <property type="match status" value="1"/>
</dbReference>
<dbReference type="PROSITE" id="PS50297">
    <property type="entry name" value="ANK_REP_REGION"/>
    <property type="match status" value="1"/>
</dbReference>
<feature type="repeat" description="ANK" evidence="3">
    <location>
        <begin position="63"/>
        <end position="95"/>
    </location>
</feature>
<dbReference type="SMART" id="SM00248">
    <property type="entry name" value="ANK"/>
    <property type="match status" value="2"/>
</dbReference>
<reference evidence="4 5" key="1">
    <citation type="submission" date="2021-03" db="EMBL/GenBank/DDBJ databases">
        <title>Novel species identification of genus Shewanella.</title>
        <authorList>
            <person name="Liu G."/>
            <person name="Zhang Q."/>
        </authorList>
    </citation>
    <scope>NUCLEOTIDE SEQUENCE [LARGE SCALE GENOMIC DNA]</scope>
    <source>
        <strain evidence="4 5">FJAT-53726</strain>
    </source>
</reference>
<protein>
    <submittedName>
        <fullName evidence="4">Ankyrin repeat domain-containing protein</fullName>
    </submittedName>
</protein>
<keyword evidence="5" id="KW-1185">Reference proteome</keyword>
<keyword evidence="2 3" id="KW-0040">ANK repeat</keyword>